<dbReference type="AlphaFoldDB" id="A0A1G9B6S6"/>
<gene>
    <name evidence="1" type="ORF">SAMN05216186_106153</name>
</gene>
<accession>A0A1G9B6S6</accession>
<dbReference type="OrthoDB" id="6910208at2"/>
<dbReference type="Proteomes" id="UP000198706">
    <property type="component" value="Unassembled WGS sequence"/>
</dbReference>
<name>A0A1G9B6S6_9PSED</name>
<organism evidence="1 2">
    <name type="scientific">Pseudomonas indica</name>
    <dbReference type="NCBI Taxonomy" id="137658"/>
    <lineage>
        <taxon>Bacteria</taxon>
        <taxon>Pseudomonadati</taxon>
        <taxon>Pseudomonadota</taxon>
        <taxon>Gammaproteobacteria</taxon>
        <taxon>Pseudomonadales</taxon>
        <taxon>Pseudomonadaceae</taxon>
        <taxon>Pseudomonas</taxon>
    </lineage>
</organism>
<dbReference type="EMBL" id="FNFD01000006">
    <property type="protein sequence ID" value="SDK34774.1"/>
    <property type="molecule type" value="Genomic_DNA"/>
</dbReference>
<evidence type="ECO:0000313" key="1">
    <source>
        <dbReference type="EMBL" id="SDK34774.1"/>
    </source>
</evidence>
<dbReference type="RefSeq" id="WP_084335470.1">
    <property type="nucleotide sequence ID" value="NZ_CBKZNZ010000006.1"/>
</dbReference>
<proteinExistence type="predicted"/>
<evidence type="ECO:0000313" key="2">
    <source>
        <dbReference type="Proteomes" id="UP000198706"/>
    </source>
</evidence>
<protein>
    <submittedName>
        <fullName evidence="1">Uncharacterized protein</fullName>
    </submittedName>
</protein>
<keyword evidence="2" id="KW-1185">Reference proteome</keyword>
<sequence>MLWLWSLFTPRGKRRCFALLDANGLCRGFHESRVAPQGAGWVEVSECRLAWLQRPLPAEARISQVSSQPTRRQPLPA</sequence>
<reference evidence="1 2" key="1">
    <citation type="submission" date="2016-10" db="EMBL/GenBank/DDBJ databases">
        <authorList>
            <person name="de Groot N.N."/>
        </authorList>
    </citation>
    <scope>NUCLEOTIDE SEQUENCE [LARGE SCALE GENOMIC DNA]</scope>
    <source>
        <strain evidence="1 2">JCM 21544</strain>
    </source>
</reference>